<dbReference type="SUPFAM" id="SSF51182">
    <property type="entry name" value="RmlC-like cupins"/>
    <property type="match status" value="1"/>
</dbReference>
<evidence type="ECO:0000313" key="2">
    <source>
        <dbReference type="Proteomes" id="UP001156702"/>
    </source>
</evidence>
<organism evidence="1 2">
    <name type="scientific">Shinella yambaruensis</name>
    <dbReference type="NCBI Taxonomy" id="415996"/>
    <lineage>
        <taxon>Bacteria</taxon>
        <taxon>Pseudomonadati</taxon>
        <taxon>Pseudomonadota</taxon>
        <taxon>Alphaproteobacteria</taxon>
        <taxon>Hyphomicrobiales</taxon>
        <taxon>Rhizobiaceae</taxon>
        <taxon>Shinella</taxon>
    </lineage>
</organism>
<dbReference type="Gene3D" id="2.60.120.10">
    <property type="entry name" value="Jelly Rolls"/>
    <property type="match status" value="1"/>
</dbReference>
<proteinExistence type="predicted"/>
<reference evidence="2" key="1">
    <citation type="journal article" date="2019" name="Int. J. Syst. Evol. Microbiol.">
        <title>The Global Catalogue of Microorganisms (GCM) 10K type strain sequencing project: providing services to taxonomists for standard genome sequencing and annotation.</title>
        <authorList>
            <consortium name="The Broad Institute Genomics Platform"/>
            <consortium name="The Broad Institute Genome Sequencing Center for Infectious Disease"/>
            <person name="Wu L."/>
            <person name="Ma J."/>
        </authorList>
    </citation>
    <scope>NUCLEOTIDE SEQUENCE [LARGE SCALE GENOMIC DNA]</scope>
    <source>
        <strain evidence="2">NBRC 102122</strain>
    </source>
</reference>
<dbReference type="InterPro" id="IPR011051">
    <property type="entry name" value="RmlC_Cupin_sf"/>
</dbReference>
<name>A0ABQ5ZKH2_9HYPH</name>
<dbReference type="InterPro" id="IPR014710">
    <property type="entry name" value="RmlC-like_jellyroll"/>
</dbReference>
<comment type="caution">
    <text evidence="1">The sequence shown here is derived from an EMBL/GenBank/DDBJ whole genome shotgun (WGS) entry which is preliminary data.</text>
</comment>
<sequence>MSGFNPNSKTLAACIAELEAFRKARGLDDKAIITSLDFPDIWRTKELSVSNVPGGFNKIMLPFFTDGPATFYISSAGPYVKVPLHSHDEGAGIRVIMSGSIMYEDKELEAGGWMYLKAGAPYQFTVGPRGVSMFYCYRCCCA</sequence>
<keyword evidence="2" id="KW-1185">Reference proteome</keyword>
<dbReference type="RefSeq" id="WP_244767950.1">
    <property type="nucleotide sequence ID" value="NZ_BSOP01000020.1"/>
</dbReference>
<evidence type="ECO:0008006" key="3">
    <source>
        <dbReference type="Google" id="ProtNLM"/>
    </source>
</evidence>
<gene>
    <name evidence="1" type="ORF">GCM10007923_30310</name>
</gene>
<dbReference type="Proteomes" id="UP001156702">
    <property type="component" value="Unassembled WGS sequence"/>
</dbReference>
<accession>A0ABQ5ZKH2</accession>
<protein>
    <recommendedName>
        <fullName evidence="3">Cupin domain-containing protein</fullName>
    </recommendedName>
</protein>
<dbReference type="EMBL" id="BSOP01000020">
    <property type="protein sequence ID" value="GLR51821.1"/>
    <property type="molecule type" value="Genomic_DNA"/>
</dbReference>
<evidence type="ECO:0000313" key="1">
    <source>
        <dbReference type="EMBL" id="GLR51821.1"/>
    </source>
</evidence>